<gene>
    <name evidence="2" type="ORF">NIIDMKKI_79330</name>
</gene>
<dbReference type="InterPro" id="IPR036291">
    <property type="entry name" value="NAD(P)-bd_dom_sf"/>
</dbReference>
<evidence type="ECO:0000313" key="3">
    <source>
        <dbReference type="Proteomes" id="UP000516380"/>
    </source>
</evidence>
<proteinExistence type="predicted"/>
<dbReference type="SUPFAM" id="SSF51735">
    <property type="entry name" value="NAD(P)-binding Rossmann-fold domains"/>
    <property type="match status" value="1"/>
</dbReference>
<sequence length="98" mass="10525">MLPWPLTLVADQARDQTAPLRHRWPASPGTRHRPDKCANLGTVQTTPVCVLGLGLIGGSIMRATAAAGREVFGYNRSVEEPTAPGPQDSTPAPIFPRR</sequence>
<accession>A0A7G1IPF7</accession>
<dbReference type="Gene3D" id="3.40.50.720">
    <property type="entry name" value="NAD(P)-binding Rossmann-like Domain"/>
    <property type="match status" value="1"/>
</dbReference>
<protein>
    <submittedName>
        <fullName evidence="2">Uncharacterized protein</fullName>
    </submittedName>
</protein>
<dbReference type="AlphaFoldDB" id="A0A7G1IPF7"/>
<dbReference type="Proteomes" id="UP000516380">
    <property type="component" value="Chromosome"/>
</dbReference>
<evidence type="ECO:0000256" key="1">
    <source>
        <dbReference type="SAM" id="MobiDB-lite"/>
    </source>
</evidence>
<dbReference type="EMBL" id="AP023343">
    <property type="protein sequence ID" value="BCI92727.1"/>
    <property type="molecule type" value="Genomic_DNA"/>
</dbReference>
<reference evidence="2 3" key="1">
    <citation type="submission" date="2020-07" db="EMBL/GenBank/DDBJ databases">
        <title>Mycobacterium kansasii (former subtype) with zoonotic potential isolated from diseased indoor pet cat, Japan.</title>
        <authorList>
            <person name="Fukano H."/>
            <person name="Terazono T."/>
            <person name="Hoshino Y."/>
        </authorList>
    </citation>
    <scope>NUCLEOTIDE SEQUENCE [LARGE SCALE GENOMIC DNA]</scope>
    <source>
        <strain evidence="2 3">Kuro-I</strain>
    </source>
</reference>
<feature type="region of interest" description="Disordered" evidence="1">
    <location>
        <begin position="76"/>
        <end position="98"/>
    </location>
</feature>
<evidence type="ECO:0000313" key="2">
    <source>
        <dbReference type="EMBL" id="BCI92727.1"/>
    </source>
</evidence>
<name>A0A7G1IPF7_MYCKA</name>
<organism evidence="2 3">
    <name type="scientific">Mycobacterium kansasii</name>
    <dbReference type="NCBI Taxonomy" id="1768"/>
    <lineage>
        <taxon>Bacteria</taxon>
        <taxon>Bacillati</taxon>
        <taxon>Actinomycetota</taxon>
        <taxon>Actinomycetes</taxon>
        <taxon>Mycobacteriales</taxon>
        <taxon>Mycobacteriaceae</taxon>
        <taxon>Mycobacterium</taxon>
    </lineage>
</organism>
<keyword evidence="3" id="KW-1185">Reference proteome</keyword>